<feature type="compositionally biased region" description="Polar residues" evidence="1">
    <location>
        <begin position="93"/>
        <end position="110"/>
    </location>
</feature>
<feature type="region of interest" description="Disordered" evidence="1">
    <location>
        <begin position="64"/>
        <end position="188"/>
    </location>
</feature>
<reference evidence="3" key="1">
    <citation type="submission" date="2025-08" db="UniProtKB">
        <authorList>
            <consortium name="RefSeq"/>
        </authorList>
    </citation>
    <scope>IDENTIFICATION</scope>
    <source>
        <tissue evidence="3">Whole organism</tissue>
    </source>
</reference>
<evidence type="ECO:0000313" key="3">
    <source>
        <dbReference type="RefSeq" id="XP_018017931.1"/>
    </source>
</evidence>
<proteinExistence type="predicted"/>
<dbReference type="RefSeq" id="XP_018017931.1">
    <property type="nucleotide sequence ID" value="XM_018162442.1"/>
</dbReference>
<feature type="compositionally biased region" description="Basic and acidic residues" evidence="1">
    <location>
        <begin position="165"/>
        <end position="174"/>
    </location>
</feature>
<dbReference type="KEGG" id="hazt:108674487"/>
<gene>
    <name evidence="3" type="primary">LOC108674487</name>
</gene>
<keyword evidence="2" id="KW-1185">Reference proteome</keyword>
<organism evidence="2 3">
    <name type="scientific">Hyalella azteca</name>
    <name type="common">Amphipod</name>
    <dbReference type="NCBI Taxonomy" id="294128"/>
    <lineage>
        <taxon>Eukaryota</taxon>
        <taxon>Metazoa</taxon>
        <taxon>Ecdysozoa</taxon>
        <taxon>Arthropoda</taxon>
        <taxon>Crustacea</taxon>
        <taxon>Multicrustacea</taxon>
        <taxon>Malacostraca</taxon>
        <taxon>Eumalacostraca</taxon>
        <taxon>Peracarida</taxon>
        <taxon>Amphipoda</taxon>
        <taxon>Senticaudata</taxon>
        <taxon>Talitrida</taxon>
        <taxon>Talitroidea</taxon>
        <taxon>Hyalellidae</taxon>
        <taxon>Hyalella</taxon>
    </lineage>
</organism>
<feature type="compositionally biased region" description="Basic and acidic residues" evidence="1">
    <location>
        <begin position="148"/>
        <end position="157"/>
    </location>
</feature>
<dbReference type="Proteomes" id="UP000694843">
    <property type="component" value="Unplaced"/>
</dbReference>
<dbReference type="GeneID" id="108674487"/>
<dbReference type="OrthoDB" id="10499951at2759"/>
<feature type="compositionally biased region" description="Polar residues" evidence="1">
    <location>
        <begin position="177"/>
        <end position="188"/>
    </location>
</feature>
<accession>A0A8B7NYH8</accession>
<feature type="compositionally biased region" description="Basic and acidic residues" evidence="1">
    <location>
        <begin position="131"/>
        <end position="140"/>
    </location>
</feature>
<sequence length="766" mass="83587">MDVVIVTDEVNHCVVQSLCRHHPRVGVLSYPDFLRDPAGRMAAVKQLQLTWNSFPVTETEVNNSYSSKTDVNNPSSHSAVLESVNGSDRMKDLNNQTSSEPPTNGTNGSSEPLAKAKTDESSDDGSSEPLAEAKTDKSSDDGSSEPLAEAKTDKSADDGSCEPLAEAKTDKSADDAGNSSIATSGMPSIACISTTNPSMECDNINEPVAHCVPGCVSPVNELSQQEDSSVTRFVDDKKRTQATSCATDDSRAGAAYDSFNGPSKEIALEDDIVMEDNEQPGNCEKLDCDSRIECNSEKMSQPERNVLWLIVTGIDLLIASDVAEEFADIDEIMSHVYDTHAYLRLHVPPSDVVLTTPVLPLTILQDTLPRQLISHLMNGSNAITAPPKKFDKIVQLYKLLFCRSLALHAANAAHENLFRIAKGALGADVARILTPDLLEIKDSQTDVDAVACATGVSAHYFTYTSWHVAVENVIVNAIYGSPCPFLSRSPAAVAAAADQAADIDAMEHTSRLCQISVVGELKFERSSSTAFKKVSLHKRWLQFDASDRAFILQLAEKTSGNNPMTWCLTAPFPKLVMQHFPNPSCVVNRCKKGLRLWQFQAPKSDLLQAQLKMRSFLTELQCKLPDGNFANVFPAYPCSFVVVNDKTDKDTHSAIHRLHRSSCNTFFTRESEDGIRAMFDGLATAWRSIFSTNKLGHTLDSACEGLASVSVYQLDQNASIMHRNSKAQVDSWLKAVTAYLADYHHEISVQLTKPAEASTDDLIVLE</sequence>
<feature type="compositionally biased region" description="Polar residues" evidence="1">
    <location>
        <begin position="64"/>
        <end position="78"/>
    </location>
</feature>
<dbReference type="AlphaFoldDB" id="A0A8B7NYH8"/>
<evidence type="ECO:0000256" key="1">
    <source>
        <dbReference type="SAM" id="MobiDB-lite"/>
    </source>
</evidence>
<protein>
    <submittedName>
        <fullName evidence="3">Uncharacterized protein LOC108674487</fullName>
    </submittedName>
</protein>
<evidence type="ECO:0000313" key="2">
    <source>
        <dbReference type="Proteomes" id="UP000694843"/>
    </source>
</evidence>
<name>A0A8B7NYH8_HYAAZ</name>